<dbReference type="InterPro" id="IPR025885">
    <property type="entry name" value="PapC_N"/>
</dbReference>
<evidence type="ECO:0000256" key="11">
    <source>
        <dbReference type="SAM" id="SignalP"/>
    </source>
</evidence>
<proteinExistence type="inferred from homology"/>
<dbReference type="FunFam" id="2.60.40.2610:FF:000001">
    <property type="entry name" value="Outer membrane fimbrial usher protein"/>
    <property type="match status" value="1"/>
</dbReference>
<dbReference type="FunFam" id="2.60.40.3110:FF:000001">
    <property type="entry name" value="Putative fimbrial outer membrane usher"/>
    <property type="match status" value="1"/>
</dbReference>
<evidence type="ECO:0000259" key="12">
    <source>
        <dbReference type="Pfam" id="PF13953"/>
    </source>
</evidence>
<dbReference type="InterPro" id="IPR042186">
    <property type="entry name" value="FimD_plug_dom"/>
</dbReference>
<protein>
    <submittedName>
        <fullName evidence="14">Fimbrial biogenesis outer membrane usher protein</fullName>
    </submittedName>
</protein>
<organism evidence="14 15">
    <name type="scientific">Moellerella wisconsensis</name>
    <dbReference type="NCBI Taxonomy" id="158849"/>
    <lineage>
        <taxon>Bacteria</taxon>
        <taxon>Pseudomonadati</taxon>
        <taxon>Pseudomonadota</taxon>
        <taxon>Gammaproteobacteria</taxon>
        <taxon>Enterobacterales</taxon>
        <taxon>Morganellaceae</taxon>
        <taxon>Moellerella</taxon>
    </lineage>
</organism>
<gene>
    <name evidence="14" type="ORF">MNY72_05615</name>
</gene>
<evidence type="ECO:0000256" key="6">
    <source>
        <dbReference type="ARBA" id="ARBA00022692"/>
    </source>
</evidence>
<name>A0A9Q8V4B2_9GAMM</name>
<dbReference type="Pfam" id="PF13953">
    <property type="entry name" value="PapC_C"/>
    <property type="match status" value="1"/>
</dbReference>
<dbReference type="Gene3D" id="3.10.20.410">
    <property type="match status" value="1"/>
</dbReference>
<dbReference type="AlphaFoldDB" id="A0A9Q8V4B2"/>
<dbReference type="InterPro" id="IPR018030">
    <property type="entry name" value="Fimbrial_membr_usher_CS"/>
</dbReference>
<dbReference type="Pfam" id="PF00577">
    <property type="entry name" value="Usher"/>
    <property type="match status" value="1"/>
</dbReference>
<dbReference type="PROSITE" id="PS01151">
    <property type="entry name" value="FIMBRIAL_USHER"/>
    <property type="match status" value="1"/>
</dbReference>
<evidence type="ECO:0000313" key="14">
    <source>
        <dbReference type="EMBL" id="UNH31773.1"/>
    </source>
</evidence>
<dbReference type="Proteomes" id="UP000829116">
    <property type="component" value="Chromosome"/>
</dbReference>
<keyword evidence="4" id="KW-1134">Transmembrane beta strand</keyword>
<evidence type="ECO:0000256" key="10">
    <source>
        <dbReference type="RuleBase" id="RU003884"/>
    </source>
</evidence>
<evidence type="ECO:0000256" key="5">
    <source>
        <dbReference type="ARBA" id="ARBA00022558"/>
    </source>
</evidence>
<dbReference type="InterPro" id="IPR000015">
    <property type="entry name" value="Fimb_usher"/>
</dbReference>
<dbReference type="Gene3D" id="2.60.40.3110">
    <property type="match status" value="1"/>
</dbReference>
<dbReference type="InterPro" id="IPR043142">
    <property type="entry name" value="PapC-like_C_sf"/>
</dbReference>
<evidence type="ECO:0000256" key="2">
    <source>
        <dbReference type="ARBA" id="ARBA00008064"/>
    </source>
</evidence>
<evidence type="ECO:0000256" key="8">
    <source>
        <dbReference type="ARBA" id="ARBA00023136"/>
    </source>
</evidence>
<keyword evidence="3 10" id="KW-0813">Transport</keyword>
<evidence type="ECO:0000259" key="13">
    <source>
        <dbReference type="Pfam" id="PF13954"/>
    </source>
</evidence>
<dbReference type="InterPro" id="IPR037224">
    <property type="entry name" value="PapC_N_sf"/>
</dbReference>
<evidence type="ECO:0000256" key="9">
    <source>
        <dbReference type="ARBA" id="ARBA00023237"/>
    </source>
</evidence>
<keyword evidence="8 10" id="KW-0472">Membrane</keyword>
<feature type="chain" id="PRO_5040220432" evidence="11">
    <location>
        <begin position="38"/>
        <end position="908"/>
    </location>
</feature>
<dbReference type="PANTHER" id="PTHR30451:SF21">
    <property type="entry name" value="FIMBRIAL USHER DOMAIN-CONTAINING PROTEIN YDET-RELATED"/>
    <property type="match status" value="1"/>
</dbReference>
<evidence type="ECO:0000256" key="4">
    <source>
        <dbReference type="ARBA" id="ARBA00022452"/>
    </source>
</evidence>
<feature type="domain" description="PapC-like C-terminal" evidence="12">
    <location>
        <begin position="777"/>
        <end position="844"/>
    </location>
</feature>
<comment type="subcellular location">
    <subcellularLocation>
        <location evidence="1 10">Cell outer membrane</location>
        <topology evidence="1 10">Multi-pass membrane protein</topology>
    </subcellularLocation>
</comment>
<keyword evidence="6 10" id="KW-0812">Transmembrane</keyword>
<accession>A0A9Q8V4B2</accession>
<reference evidence="14" key="1">
    <citation type="submission" date="2022-03" db="EMBL/GenBank/DDBJ databases">
        <title>ESBL-producing Moellerella wisconsensis and Escherichia marmotae isolated from wild game meat.</title>
        <authorList>
            <person name="Biggel M."/>
        </authorList>
    </citation>
    <scope>NUCLEOTIDE SEQUENCE</scope>
    <source>
        <strain evidence="14">W51</strain>
    </source>
</reference>
<evidence type="ECO:0000256" key="3">
    <source>
        <dbReference type="ARBA" id="ARBA00022448"/>
    </source>
</evidence>
<keyword evidence="7 11" id="KW-0732">Signal</keyword>
<dbReference type="Gene3D" id="2.60.40.2610">
    <property type="entry name" value="Outer membrane usher protein FimD, plug domain"/>
    <property type="match status" value="1"/>
</dbReference>
<sequence>MLKSYCFSLTNNLSAKKQYAYHPLVLALCLGCPTALAEDYFDPAFLGSSTSVDLSAFSEPGGVAEGEYTVTVFMNEQAVGEYTLDFQKNSQGQVAPLLTLAQMEQWGIDVNHVPSLKDIPAHTVIDNLAAYIPQATTRLDLARLRLNLNVPQIAMQPSYSNWSAPSLWEDGIPALMANYNISAGRSTNTSGQKKTNNDNLFASLRMGANAGPWRLRSTMTHSRSNNSGGDNISYNNSRTQFSNTYLSRDIKGLRSTLLAGESSTSNEVIDGIQFKGIQLSSNEQMLPNQLRGFAPVISGVANSNARITVRQNGNIIYETYVAPGPFAINDIQQSGMSGNYDVTVTEADGTERQFIVPYSSLPMMLRPGGWKYELTGGRYNGSYTNSSRNADFMLLTGVYGLPNDITVYGGVLLSKNYRTASGGAGISLGDIGAISADVTHSSARFEQKGRQTGQSYRLRYSKSMLSTGTSIDLTALRYSTENYYNFSEFNSEGYRLNDAISPWTIQRRRSSFQTQLSQQMDNWGSLNFRANRDDYWGSDRTLTGVSLGYNNNFRGINYGINYNIDRVKSSAGQWPENRQITLNTSIPFSIFGYSPILQSLYATTSITHDNHGRTQNQAGLSGNLPNSSVNYNISQSWGNQGQTANSNLNVGYKGSKGTLSAGYSYSNESRSMNMNANGGILVHSEGITLSESLGDTVALVSAPNAPGVHVNNGNSVTDWRGYAVAPYLSAYNKNSVGLDPSTLPDDVELVQSNINVYPTKGAVVKTNFSTRIGYQVLITLTNNKTAIPFGAVASLMEEKGNEENSAIVGDNSLVYMSGLPESGSILVKWGNASSQRCTASFNVSKLVLSSDMGIRHITLKCLPEKPASEIAETTKLSPSMQPDEIKLVKTIEKSSDYRWLTTKRPESK</sequence>
<dbReference type="RefSeq" id="WP_241542680.1">
    <property type="nucleotide sequence ID" value="NZ_CAWQWN010000001.1"/>
</dbReference>
<dbReference type="Gene3D" id="2.60.40.2070">
    <property type="match status" value="1"/>
</dbReference>
<comment type="similarity">
    <text evidence="2 10">Belongs to the fimbrial export usher family.</text>
</comment>
<evidence type="ECO:0000256" key="1">
    <source>
        <dbReference type="ARBA" id="ARBA00004571"/>
    </source>
</evidence>
<dbReference type="GO" id="GO:0009297">
    <property type="term" value="P:pilus assembly"/>
    <property type="evidence" value="ECO:0007669"/>
    <property type="project" value="InterPro"/>
</dbReference>
<dbReference type="GO" id="GO:0015473">
    <property type="term" value="F:fimbrial usher porin activity"/>
    <property type="evidence" value="ECO:0007669"/>
    <property type="project" value="InterPro"/>
</dbReference>
<evidence type="ECO:0000256" key="7">
    <source>
        <dbReference type="ARBA" id="ARBA00022729"/>
    </source>
</evidence>
<keyword evidence="9 10" id="KW-0998">Cell outer membrane</keyword>
<dbReference type="Pfam" id="PF13954">
    <property type="entry name" value="PapC_N"/>
    <property type="match status" value="1"/>
</dbReference>
<feature type="domain" description="PapC N-terminal" evidence="13">
    <location>
        <begin position="40"/>
        <end position="182"/>
    </location>
</feature>
<keyword evidence="5 10" id="KW-1029">Fimbrium biogenesis</keyword>
<feature type="signal peptide" evidence="11">
    <location>
        <begin position="1"/>
        <end position="37"/>
    </location>
</feature>
<dbReference type="GO" id="GO:0009279">
    <property type="term" value="C:cell outer membrane"/>
    <property type="evidence" value="ECO:0007669"/>
    <property type="project" value="UniProtKB-SubCell"/>
</dbReference>
<dbReference type="SUPFAM" id="SSF141729">
    <property type="entry name" value="FimD N-terminal domain-like"/>
    <property type="match status" value="1"/>
</dbReference>
<dbReference type="EMBL" id="CP093245">
    <property type="protein sequence ID" value="UNH31773.1"/>
    <property type="molecule type" value="Genomic_DNA"/>
</dbReference>
<dbReference type="PANTHER" id="PTHR30451">
    <property type="entry name" value="OUTER MEMBRANE USHER PROTEIN"/>
    <property type="match status" value="1"/>
</dbReference>
<dbReference type="InterPro" id="IPR025949">
    <property type="entry name" value="PapC-like_C"/>
</dbReference>
<evidence type="ECO:0000313" key="15">
    <source>
        <dbReference type="Proteomes" id="UP000829116"/>
    </source>
</evidence>